<keyword evidence="2" id="KW-1185">Reference proteome</keyword>
<name>A0A177BB57_9BILA</name>
<protein>
    <submittedName>
        <fullName evidence="1">Uncharacterized protein</fullName>
    </submittedName>
</protein>
<sequence length="195" mass="23313">MNYEDVNMEEIYSNAKTEKLKPKITNYEWSQTKIIKDEDTARMTNCYEYIPRSISVVNNIRMIHSEPIENMNILQTIKNKINTSLTIFSSKPRSIKIEEILHYRRIMLFKLHSIKRMKFTSKTSQYTRNQLNNIISVSNKENCNMEDLTVFMNDLIKEIGKAMEKSLIEFNEQKCINEAYILQIDDIEYRYNIER</sequence>
<dbReference type="Proteomes" id="UP000078046">
    <property type="component" value="Unassembled WGS sequence"/>
</dbReference>
<gene>
    <name evidence="1" type="ORF">A3Q56_00685</name>
</gene>
<evidence type="ECO:0000313" key="1">
    <source>
        <dbReference type="EMBL" id="OAF71558.1"/>
    </source>
</evidence>
<comment type="caution">
    <text evidence="1">The sequence shown here is derived from an EMBL/GenBank/DDBJ whole genome shotgun (WGS) entry which is preliminary data.</text>
</comment>
<accession>A0A177BB57</accession>
<dbReference type="AlphaFoldDB" id="A0A177BB57"/>
<organism evidence="1 2">
    <name type="scientific">Intoshia linei</name>
    <dbReference type="NCBI Taxonomy" id="1819745"/>
    <lineage>
        <taxon>Eukaryota</taxon>
        <taxon>Metazoa</taxon>
        <taxon>Spiralia</taxon>
        <taxon>Lophotrochozoa</taxon>
        <taxon>Mesozoa</taxon>
        <taxon>Orthonectida</taxon>
        <taxon>Rhopaluridae</taxon>
        <taxon>Intoshia</taxon>
    </lineage>
</organism>
<evidence type="ECO:0000313" key="2">
    <source>
        <dbReference type="Proteomes" id="UP000078046"/>
    </source>
</evidence>
<dbReference type="EMBL" id="LWCA01000041">
    <property type="protein sequence ID" value="OAF71558.1"/>
    <property type="molecule type" value="Genomic_DNA"/>
</dbReference>
<reference evidence="1 2" key="1">
    <citation type="submission" date="2016-04" db="EMBL/GenBank/DDBJ databases">
        <title>The genome of Intoshia linei affirms orthonectids as highly simplified spiralians.</title>
        <authorList>
            <person name="Mikhailov K.V."/>
            <person name="Slusarev G.S."/>
            <person name="Nikitin M.A."/>
            <person name="Logacheva M.D."/>
            <person name="Penin A."/>
            <person name="Aleoshin V."/>
            <person name="Panchin Y.V."/>
        </authorList>
    </citation>
    <scope>NUCLEOTIDE SEQUENCE [LARGE SCALE GENOMIC DNA]</scope>
    <source>
        <strain evidence="1">Intl2013</strain>
        <tissue evidence="1">Whole animal</tissue>
    </source>
</reference>
<proteinExistence type="predicted"/>